<dbReference type="RefSeq" id="WP_106242226.1">
    <property type="nucleotide sequence ID" value="NZ_PVZC01000002.1"/>
</dbReference>
<protein>
    <submittedName>
        <fullName evidence="3">Short subunit dehydrogenase</fullName>
    </submittedName>
</protein>
<evidence type="ECO:0000256" key="1">
    <source>
        <dbReference type="ARBA" id="ARBA00023002"/>
    </source>
</evidence>
<dbReference type="EMBL" id="PVZC01000002">
    <property type="protein sequence ID" value="PRY00588.1"/>
    <property type="molecule type" value="Genomic_DNA"/>
</dbReference>
<dbReference type="PRINTS" id="PR00081">
    <property type="entry name" value="GDHRDH"/>
</dbReference>
<comment type="caution">
    <text evidence="3">The sequence shown here is derived from an EMBL/GenBank/DDBJ whole genome shotgun (WGS) entry which is preliminary data.</text>
</comment>
<keyword evidence="4" id="KW-1185">Reference proteome</keyword>
<dbReference type="Pfam" id="PF00106">
    <property type="entry name" value="adh_short"/>
    <property type="match status" value="1"/>
</dbReference>
<organism evidence="3 4">
    <name type="scientific">Allonocardiopsis opalescens</name>
    <dbReference type="NCBI Taxonomy" id="1144618"/>
    <lineage>
        <taxon>Bacteria</taxon>
        <taxon>Bacillati</taxon>
        <taxon>Actinomycetota</taxon>
        <taxon>Actinomycetes</taxon>
        <taxon>Streptosporangiales</taxon>
        <taxon>Allonocardiopsis</taxon>
    </lineage>
</organism>
<dbReference type="SUPFAM" id="SSF51735">
    <property type="entry name" value="NAD(P)-binding Rossmann-fold domains"/>
    <property type="match status" value="1"/>
</dbReference>
<dbReference type="GO" id="GO:0016491">
    <property type="term" value="F:oxidoreductase activity"/>
    <property type="evidence" value="ECO:0007669"/>
    <property type="project" value="UniProtKB-KW"/>
</dbReference>
<name>A0A2T0Q9P2_9ACTN</name>
<dbReference type="Gene3D" id="3.40.50.720">
    <property type="entry name" value="NAD(P)-binding Rossmann-like Domain"/>
    <property type="match status" value="1"/>
</dbReference>
<comment type="similarity">
    <text evidence="2">Belongs to the short-chain dehydrogenases/reductases (SDR) family.</text>
</comment>
<sequence length="276" mass="29766">MRALNEQTILVTGATDGLGRYLAERLAADGARVVVHGRDPGRVAATAARIRAGAPDAKLETVLADLAELRQVDRLAAEVRERFDRLDVLVNNAGVGFGRPEDGRRESADGIELRFAVNYLAGHRLSRLLVPLLVASAPARVVNVASMGQYPVDFDDPMLTGGYDGVTAYRRAKLAQVMDTIDLAEELKGTGVTANALHPATFMDTTMVNEVGIEPVSTLEEGGTATLRLITDPSLDDVTGRFFDRERPARPNAQAEDPAARRRLRALAEELLTRAA</sequence>
<dbReference type="Proteomes" id="UP000237846">
    <property type="component" value="Unassembled WGS sequence"/>
</dbReference>
<evidence type="ECO:0000256" key="2">
    <source>
        <dbReference type="RuleBase" id="RU000363"/>
    </source>
</evidence>
<dbReference type="PANTHER" id="PTHR43157">
    <property type="entry name" value="PHOSPHATIDYLINOSITOL-GLYCAN BIOSYNTHESIS CLASS F PROTEIN-RELATED"/>
    <property type="match status" value="1"/>
</dbReference>
<dbReference type="InterPro" id="IPR036291">
    <property type="entry name" value="NAD(P)-bd_dom_sf"/>
</dbReference>
<dbReference type="PRINTS" id="PR00080">
    <property type="entry name" value="SDRFAMILY"/>
</dbReference>
<dbReference type="InterPro" id="IPR002347">
    <property type="entry name" value="SDR_fam"/>
</dbReference>
<evidence type="ECO:0000313" key="3">
    <source>
        <dbReference type="EMBL" id="PRY00588.1"/>
    </source>
</evidence>
<reference evidence="3 4" key="1">
    <citation type="submission" date="2018-03" db="EMBL/GenBank/DDBJ databases">
        <title>Genomic Encyclopedia of Archaeal and Bacterial Type Strains, Phase II (KMG-II): from individual species to whole genera.</title>
        <authorList>
            <person name="Goeker M."/>
        </authorList>
    </citation>
    <scope>NUCLEOTIDE SEQUENCE [LARGE SCALE GENOMIC DNA]</scope>
    <source>
        <strain evidence="3 4">DSM 45601</strain>
    </source>
</reference>
<proteinExistence type="inferred from homology"/>
<evidence type="ECO:0000313" key="4">
    <source>
        <dbReference type="Proteomes" id="UP000237846"/>
    </source>
</evidence>
<keyword evidence="1" id="KW-0560">Oxidoreductase</keyword>
<dbReference type="AlphaFoldDB" id="A0A2T0Q9P2"/>
<gene>
    <name evidence="3" type="ORF">CLV72_102219</name>
</gene>
<dbReference type="PANTHER" id="PTHR43157:SF31">
    <property type="entry name" value="PHOSPHATIDYLINOSITOL-GLYCAN BIOSYNTHESIS CLASS F PROTEIN"/>
    <property type="match status" value="1"/>
</dbReference>
<dbReference type="OrthoDB" id="3237043at2"/>
<accession>A0A2T0Q9P2</accession>